<evidence type="ECO:0000313" key="3">
    <source>
        <dbReference type="EMBL" id="EER30378.1"/>
    </source>
</evidence>
<feature type="region of interest" description="Disordered" evidence="2">
    <location>
        <begin position="1"/>
        <end position="27"/>
    </location>
</feature>
<sequence length="151" mass="17163">MDIMLRKSQKKTDARKENMPDNDGTYMGLPQVELDLLERVKQEIIELSGTNVAAFDELVKSYRTKTGFIQLLLAKVAQLEAQLEMLGRPAPKRRRTTNTTSSSNGLISKEDIEYVLDAEQESIQRIDKANKRMAQILKENPSLETEVARHS</sequence>
<feature type="compositionally biased region" description="Basic and acidic residues" evidence="2">
    <location>
        <begin position="10"/>
        <end position="19"/>
    </location>
</feature>
<dbReference type="HOGENOM" id="CLU_1731228_0_0_1"/>
<evidence type="ECO:0000256" key="1">
    <source>
        <dbReference type="SAM" id="Coils"/>
    </source>
</evidence>
<proteinExistence type="predicted"/>
<reference evidence="3 4" key="1">
    <citation type="journal article" date="2009" name="Nature">
        <title>Evolution of pathogenicity and sexual reproduction in eight Candida genomes.</title>
        <authorList>
            <person name="Butler G."/>
            <person name="Rasmussen M.D."/>
            <person name="Lin M.F."/>
            <person name="Santos M.A."/>
            <person name="Sakthikumar S."/>
            <person name="Munro C.A."/>
            <person name="Rheinbay E."/>
            <person name="Grabherr M."/>
            <person name="Forche A."/>
            <person name="Reedy J.L."/>
            <person name="Agrafioti I."/>
            <person name="Arnaud M.B."/>
            <person name="Bates S."/>
            <person name="Brown A.J."/>
            <person name="Brunke S."/>
            <person name="Costanzo M.C."/>
            <person name="Fitzpatrick D.A."/>
            <person name="de Groot P.W."/>
            <person name="Harris D."/>
            <person name="Hoyer L.L."/>
            <person name="Hube B."/>
            <person name="Klis F.M."/>
            <person name="Kodira C."/>
            <person name="Lennard N."/>
            <person name="Logue M.E."/>
            <person name="Martin R."/>
            <person name="Neiman A.M."/>
            <person name="Nikolaou E."/>
            <person name="Quail M.A."/>
            <person name="Quinn J."/>
            <person name="Santos M.C."/>
            <person name="Schmitzberger F.F."/>
            <person name="Sherlock G."/>
            <person name="Shah P."/>
            <person name="Silverstein K.A."/>
            <person name="Skrzypek M.S."/>
            <person name="Soll D."/>
            <person name="Staggs R."/>
            <person name="Stansfield I."/>
            <person name="Stumpf M.P."/>
            <person name="Sudbery P.E."/>
            <person name="Srikantha T."/>
            <person name="Zeng Q."/>
            <person name="Berman J."/>
            <person name="Berriman M."/>
            <person name="Heitman J."/>
            <person name="Gow N.A."/>
            <person name="Lorenz M.C."/>
            <person name="Birren B.W."/>
            <person name="Kellis M."/>
            <person name="Cuomo C.A."/>
        </authorList>
    </citation>
    <scope>NUCLEOTIDE SEQUENCE [LARGE SCALE GENOMIC DNA]</scope>
    <source>
        <strain evidence="4">ATCC MYA-3404 / T1</strain>
    </source>
</reference>
<dbReference type="Proteomes" id="UP000002037">
    <property type="component" value="Unassembled WGS sequence"/>
</dbReference>
<accession>C5MI84</accession>
<organism evidence="3 4">
    <name type="scientific">Candida tropicalis (strain ATCC MYA-3404 / T1)</name>
    <name type="common">Yeast</name>
    <dbReference type="NCBI Taxonomy" id="294747"/>
    <lineage>
        <taxon>Eukaryota</taxon>
        <taxon>Fungi</taxon>
        <taxon>Dikarya</taxon>
        <taxon>Ascomycota</taxon>
        <taxon>Saccharomycotina</taxon>
        <taxon>Pichiomycetes</taxon>
        <taxon>Debaryomycetaceae</taxon>
        <taxon>Candida/Lodderomyces clade</taxon>
        <taxon>Candida</taxon>
    </lineage>
</organism>
<dbReference type="RefSeq" id="XP_002546299.1">
    <property type="nucleotide sequence ID" value="XM_002546253.1"/>
</dbReference>
<name>C5MI84_CANTT</name>
<dbReference type="AlphaFoldDB" id="C5MI84"/>
<feature type="coiled-coil region" evidence="1">
    <location>
        <begin position="119"/>
        <end position="146"/>
    </location>
</feature>
<keyword evidence="4" id="KW-1185">Reference proteome</keyword>
<keyword evidence="1" id="KW-0175">Coiled coil</keyword>
<dbReference type="KEGG" id="ctp:CTRG_05777"/>
<dbReference type="GeneID" id="8296701"/>
<dbReference type="VEuPathDB" id="FungiDB:CTRG_05777"/>
<gene>
    <name evidence="3" type="ORF">CTRG_05777</name>
</gene>
<protein>
    <submittedName>
        <fullName evidence="3">Uncharacterized protein</fullName>
    </submittedName>
</protein>
<dbReference type="EMBL" id="GG692404">
    <property type="protein sequence ID" value="EER30378.1"/>
    <property type="molecule type" value="Genomic_DNA"/>
</dbReference>
<evidence type="ECO:0000313" key="4">
    <source>
        <dbReference type="Proteomes" id="UP000002037"/>
    </source>
</evidence>
<evidence type="ECO:0000256" key="2">
    <source>
        <dbReference type="SAM" id="MobiDB-lite"/>
    </source>
</evidence>